<evidence type="ECO:0000313" key="2">
    <source>
        <dbReference type="EMBL" id="PKC58905.1"/>
    </source>
</evidence>
<name>A0A2N0R6I0_9GLOM</name>
<dbReference type="Gene3D" id="1.25.40.420">
    <property type="match status" value="1"/>
</dbReference>
<dbReference type="VEuPathDB" id="FungiDB:RhiirFUN_019911"/>
<comment type="caution">
    <text evidence="2">The sequence shown here is derived from an EMBL/GenBank/DDBJ whole genome shotgun (WGS) entry which is preliminary data.</text>
</comment>
<dbReference type="AlphaFoldDB" id="A0A2N0R6I0"/>
<dbReference type="Pfam" id="PF07707">
    <property type="entry name" value="BACK"/>
    <property type="match status" value="1"/>
</dbReference>
<proteinExistence type="predicted"/>
<feature type="domain" description="BACK" evidence="1">
    <location>
        <begin position="6"/>
        <end position="45"/>
    </location>
</feature>
<evidence type="ECO:0000259" key="1">
    <source>
        <dbReference type="Pfam" id="PF07707"/>
    </source>
</evidence>
<organism evidence="2 3">
    <name type="scientific">Rhizophagus irregularis</name>
    <dbReference type="NCBI Taxonomy" id="588596"/>
    <lineage>
        <taxon>Eukaryota</taxon>
        <taxon>Fungi</taxon>
        <taxon>Fungi incertae sedis</taxon>
        <taxon>Mucoromycota</taxon>
        <taxon>Glomeromycotina</taxon>
        <taxon>Glomeromycetes</taxon>
        <taxon>Glomerales</taxon>
        <taxon>Glomeraceae</taxon>
        <taxon>Rhizophagus</taxon>
    </lineage>
</organism>
<reference evidence="2 3" key="2">
    <citation type="submission" date="2017-10" db="EMBL/GenBank/DDBJ databases">
        <title>Genome analyses suggest a sexual origin of heterokaryosis in a supposedly ancient asexual fungus.</title>
        <authorList>
            <person name="Corradi N."/>
            <person name="Sedzielewska K."/>
            <person name="Noel J."/>
            <person name="Charron P."/>
            <person name="Farinelli L."/>
            <person name="Marton T."/>
            <person name="Kruger M."/>
            <person name="Pelin A."/>
            <person name="Brachmann A."/>
            <person name="Corradi N."/>
        </authorList>
    </citation>
    <scope>NUCLEOTIDE SEQUENCE [LARGE SCALE GENOMIC DNA]</scope>
    <source>
        <strain evidence="2 3">A1</strain>
    </source>
</reference>
<gene>
    <name evidence="2" type="ORF">RhiirA1_470263</name>
</gene>
<dbReference type="Proteomes" id="UP000232688">
    <property type="component" value="Unassembled WGS sequence"/>
</dbReference>
<accession>A0A2N0R6I0</accession>
<evidence type="ECO:0000313" key="3">
    <source>
        <dbReference type="Proteomes" id="UP000232688"/>
    </source>
</evidence>
<sequence length="269" mass="31485">MANFPEKIFKSLDFTSLPEKSLIQLIKRDDLQMKEVEVWEYILKWGLAPNPTLLPDPNIWSMMILKQWKHCLSLIRFFSLSSKDFLQKITSTISKWIDKIVIIINSKFDHLRELYLPYKFQLLLRGSRDGFTTKKFHELCDGKNNNITFIKNNNANNPIISCIVNTDNALFYNRHHGPNFGRDTITICSQNDEFTIVIMEKDYEVFQIKKDKYTISDESKRSASLTSGIKMILKIFLPKELGNIQQIQLSNGHIWGHNDNFSKILYLTK</sequence>
<dbReference type="EMBL" id="LLXH01001441">
    <property type="protein sequence ID" value="PKC58905.1"/>
    <property type="molecule type" value="Genomic_DNA"/>
</dbReference>
<reference evidence="2 3" key="1">
    <citation type="submission" date="2017-10" db="EMBL/GenBank/DDBJ databases">
        <title>Extensive intraspecific genome diversity in a model arbuscular mycorrhizal fungus.</title>
        <authorList>
            <person name="Chen E.C.H."/>
            <person name="Morin E."/>
            <person name="Baudet D."/>
            <person name="Noel J."/>
            <person name="Ndikumana S."/>
            <person name="Charron P."/>
            <person name="St-Onge C."/>
            <person name="Giorgi J."/>
            <person name="Grigoriev I.V."/>
            <person name="Roux C."/>
            <person name="Martin F.M."/>
            <person name="Corradi N."/>
        </authorList>
    </citation>
    <scope>NUCLEOTIDE SEQUENCE [LARGE SCALE GENOMIC DNA]</scope>
    <source>
        <strain evidence="2 3">A1</strain>
    </source>
</reference>
<dbReference type="VEuPathDB" id="FungiDB:FUN_001035"/>
<protein>
    <recommendedName>
        <fullName evidence="1">BACK domain-containing protein</fullName>
    </recommendedName>
</protein>
<dbReference type="VEuPathDB" id="FungiDB:RhiirA1_470263"/>
<dbReference type="InterPro" id="IPR011705">
    <property type="entry name" value="BACK"/>
</dbReference>